<sequence length="262" mass="28461">MDRPRPASLRLTVMKPYEVLVEEAVSAGFSGWDFRWLEGRASSASPSWSYPEVAAAALGPDVRLLDIDTGGGELLASFAPLPKATIATEGYAPNVPIARDRLGPLGVEVREHPAGEELPVEDGGVDVVLNRHGRLDVPDLARVLRSGGLLVTQQVGSGNDAELNEILGAPPPIPPGSFTGEGAVRALADAGFEILEAAEEFPEFVLHDIGAVVFQLRAIPWQIPDFDLDRYDTALRRLDHTLRTEGPLVVHDRRYLVRARRR</sequence>
<gene>
    <name evidence="1" type="ORF">FB561_1595</name>
</gene>
<evidence type="ECO:0000313" key="2">
    <source>
        <dbReference type="Proteomes" id="UP000318380"/>
    </source>
</evidence>
<dbReference type="Proteomes" id="UP000318380">
    <property type="component" value="Unassembled WGS sequence"/>
</dbReference>
<dbReference type="PANTHER" id="PTHR43460:SF1">
    <property type="entry name" value="METHYLTRANSFERASE TYPE 11 DOMAIN-CONTAINING PROTEIN"/>
    <property type="match status" value="1"/>
</dbReference>
<reference evidence="1 2" key="1">
    <citation type="submission" date="2019-06" db="EMBL/GenBank/DDBJ databases">
        <title>Sequencing the genomes of 1000 actinobacteria strains.</title>
        <authorList>
            <person name="Klenk H.-P."/>
        </authorList>
    </citation>
    <scope>NUCLEOTIDE SEQUENCE [LARGE SCALE GENOMIC DNA]</scope>
    <source>
        <strain evidence="1 2">DSM 24683</strain>
    </source>
</reference>
<dbReference type="AlphaFoldDB" id="A0A561BNR8"/>
<dbReference type="Gene3D" id="3.40.50.150">
    <property type="entry name" value="Vaccinia Virus protein VP39"/>
    <property type="match status" value="1"/>
</dbReference>
<accession>A0A561BNR8</accession>
<dbReference type="PANTHER" id="PTHR43460">
    <property type="entry name" value="METHYLTRANSFERASE"/>
    <property type="match status" value="1"/>
</dbReference>
<name>A0A561BNR8_9ACTN</name>
<protein>
    <recommendedName>
        <fullName evidence="3">Methyltransferase family protein</fullName>
    </recommendedName>
</protein>
<comment type="caution">
    <text evidence="1">The sequence shown here is derived from an EMBL/GenBank/DDBJ whole genome shotgun (WGS) entry which is preliminary data.</text>
</comment>
<evidence type="ECO:0000313" key="1">
    <source>
        <dbReference type="EMBL" id="TWD80516.1"/>
    </source>
</evidence>
<dbReference type="InterPro" id="IPR029063">
    <property type="entry name" value="SAM-dependent_MTases_sf"/>
</dbReference>
<keyword evidence="2" id="KW-1185">Reference proteome</keyword>
<organism evidence="1 2">
    <name type="scientific">Kribbella amoyensis</name>
    <dbReference type="NCBI Taxonomy" id="996641"/>
    <lineage>
        <taxon>Bacteria</taxon>
        <taxon>Bacillati</taxon>
        <taxon>Actinomycetota</taxon>
        <taxon>Actinomycetes</taxon>
        <taxon>Propionibacteriales</taxon>
        <taxon>Kribbellaceae</taxon>
        <taxon>Kribbella</taxon>
    </lineage>
</organism>
<proteinExistence type="predicted"/>
<dbReference type="EMBL" id="VIVK01000001">
    <property type="protein sequence ID" value="TWD80516.1"/>
    <property type="molecule type" value="Genomic_DNA"/>
</dbReference>
<dbReference type="InterPro" id="IPR052939">
    <property type="entry name" value="23S_rRNA_MeTrnsfrase_RlmA"/>
</dbReference>
<evidence type="ECO:0008006" key="3">
    <source>
        <dbReference type="Google" id="ProtNLM"/>
    </source>
</evidence>
<dbReference type="SUPFAM" id="SSF53335">
    <property type="entry name" value="S-adenosyl-L-methionine-dependent methyltransferases"/>
    <property type="match status" value="1"/>
</dbReference>